<keyword evidence="1" id="KW-0472">Membrane</keyword>
<accession>A0A1E3AMG8</accession>
<evidence type="ECO:0000313" key="4">
    <source>
        <dbReference type="Proteomes" id="UP000095003"/>
    </source>
</evidence>
<proteinExistence type="predicted"/>
<feature type="domain" description="DZANK-type" evidence="2">
    <location>
        <begin position="3"/>
        <end position="65"/>
    </location>
</feature>
<feature type="transmembrane region" description="Helical" evidence="1">
    <location>
        <begin position="76"/>
        <end position="96"/>
    </location>
</feature>
<reference evidence="3 4" key="1">
    <citation type="submission" date="2016-07" db="EMBL/GenBank/DDBJ databases">
        <title>Characterization of isolates of Eisenbergiella tayi derived from blood cultures, using whole genome sequencing.</title>
        <authorList>
            <person name="Burdz T."/>
            <person name="Wiebe D."/>
            <person name="Huynh C."/>
            <person name="Bernard K."/>
        </authorList>
    </citation>
    <scope>NUCLEOTIDE SEQUENCE [LARGE SCALE GENOMIC DNA]</scope>
    <source>
        <strain evidence="3 4">NML 120489</strain>
    </source>
</reference>
<sequence>MICKNCSAQIEDDSVFCTHCGAKIIVDKQINDDNSTITRKDVEHVKCQKCRNDLPYGAKFCPNCGEKSGLSKEIKVLSIIGSSLVVVLAIIGFIFININAQKSPIEGVSKKIYEQGMQYLEDMNSDVVKEYVAEFIESNNEMPLDQVADNITEVSFQLDLGKKPSSSEVVFNDTINEIWRKTCVSYVQESLLEKLSDDTDSSSVNIAATIFKGVIYEQKDKLKDAVDSLKAASTYDDLVSVYNKASMIYMDSEQENKETN</sequence>
<dbReference type="Pfam" id="PF12773">
    <property type="entry name" value="DZR"/>
    <property type="match status" value="1"/>
</dbReference>
<organism evidence="3 4">
    <name type="scientific">Eisenbergiella tayi</name>
    <dbReference type="NCBI Taxonomy" id="1432052"/>
    <lineage>
        <taxon>Bacteria</taxon>
        <taxon>Bacillati</taxon>
        <taxon>Bacillota</taxon>
        <taxon>Clostridia</taxon>
        <taxon>Lachnospirales</taxon>
        <taxon>Lachnospiraceae</taxon>
        <taxon>Eisenbergiella</taxon>
    </lineage>
</organism>
<keyword evidence="1" id="KW-1133">Transmembrane helix</keyword>
<evidence type="ECO:0000259" key="2">
    <source>
        <dbReference type="Pfam" id="PF12773"/>
    </source>
</evidence>
<comment type="caution">
    <text evidence="3">The sequence shown here is derived from an EMBL/GenBank/DDBJ whole genome shotgun (WGS) entry which is preliminary data.</text>
</comment>
<dbReference type="Proteomes" id="UP000095003">
    <property type="component" value="Unassembled WGS sequence"/>
</dbReference>
<evidence type="ECO:0000256" key="1">
    <source>
        <dbReference type="SAM" id="Phobius"/>
    </source>
</evidence>
<evidence type="ECO:0000313" key="3">
    <source>
        <dbReference type="EMBL" id="ODM09937.1"/>
    </source>
</evidence>
<name>A0A1E3AMG8_9FIRM</name>
<gene>
    <name evidence="3" type="ORF">BEH84_04305</name>
</gene>
<dbReference type="AlphaFoldDB" id="A0A1E3AMG8"/>
<dbReference type="EMBL" id="MCGI01000004">
    <property type="protein sequence ID" value="ODM09937.1"/>
    <property type="molecule type" value="Genomic_DNA"/>
</dbReference>
<dbReference type="InterPro" id="IPR025874">
    <property type="entry name" value="DZR"/>
</dbReference>
<protein>
    <submittedName>
        <fullName evidence="3">Double zinc ribbon</fullName>
    </submittedName>
</protein>
<keyword evidence="1" id="KW-0812">Transmembrane</keyword>
<dbReference type="RefSeq" id="WP_071699266.1">
    <property type="nucleotide sequence ID" value="NZ_JBKXXQ010000022.1"/>
</dbReference>
<dbReference type="GeneID" id="93302256"/>